<sequence length="1097" mass="125994">MIYILWNCQGLGSDLTVRALREMIRKYRPTVVFLMETKSKNNRMEKVRRSCNYQHGFCIPPIGTAGGLCLWWDTNINLEILSYSQNFIDTKISDMTTGTQGRATWVYGTPYREDKEIFWNRMELELQPMNLPWFCGGDFNEILWSFEKSGGQLHPPNRPRYLRDFMEKVELVDLGYNGSCFTWRARRQNNQFIQERLDRGLVNILWQEEWPNTTVTHYPAIGSDHNPIIVETDHHFSRGKRVFKFEALWVEDRESHQIIDHGWSTNANGQWIDKWQTKLQKCTELLTQWSREKYTNNRKRVAALQAELQDQQGRWEENYEEIKRITSNLNDAWAREETYWHQRSRVKWLNEGDRNTAFFHHSTIARRRQNRILRIQGNNGQWYSGQNATRRVIEEHFKGLFSTDGVEDDLDILSCVDPVVTEDTNTALLQEISSQEIKDAAMQMGSLKAPGPDGYQGIFYHHYWDIIHREVQGFVKDFFAESCLIVEELKEESYKYEACLHNEGVQNNSKYPENYETCMNFAGVLRSFFQVLTNTRGNQNWMLCSLRANGGNKIGKNAADDEENPQQLSSSVIKASPEASSSAMRLQSKEVSDAKSSRSTDAGGISGLSSSVKKSESKGTNQPHEQGRRNYSYPPNYASLVLFFKLMMKAMLIILGIGIWKIKKIQERKERHIWANQVMNELVQRTSLYKYQNTGRNPHQPNKDKEECDVPNPILLDQAPSSAVDHVPSKGGNKNVETKLSSSNQNKYQIESDQNQPAHDYELGLNNGKERKENKPLGDKKNGNCEADKKQTPILIAAKMGVTEMVETILDKFPVAIQDVDSDNKNVVLLAVENRQPHVYNLLRKRKILKESLLRQLDNQGNSALHLAARCGQYRPWLIPGAALQMQWEIKWYKFVKSSMPHGFFVRYNKKGQTPKEIFINTHRNLIKEGSKWLTKTSESCSVVAALIATVAFATSATVPGGLNQNTGEPILKDESAFGAFTISSLTALCFSVTSLVFFLSILTSRYEESDFSMDLPRKLLLGLTSLFASIASMLVSFCTGHIFVLKHQLRYVAYPLYAATCLPVTFFALAQLPLYFDLMRAIIRKVPQRSYEVFPH</sequence>
<feature type="region of interest" description="Disordered" evidence="1">
    <location>
        <begin position="555"/>
        <end position="631"/>
    </location>
</feature>
<evidence type="ECO:0000256" key="1">
    <source>
        <dbReference type="SAM" id="MobiDB-lite"/>
    </source>
</evidence>
<keyword evidence="5" id="KW-1185">Reference proteome</keyword>
<evidence type="ECO:0000313" key="5">
    <source>
        <dbReference type="Proteomes" id="UP000515124"/>
    </source>
</evidence>
<evidence type="ECO:0000259" key="4">
    <source>
        <dbReference type="Pfam" id="PF13962"/>
    </source>
</evidence>
<keyword evidence="2" id="KW-0812">Transmembrane</keyword>
<dbReference type="SUPFAM" id="SSF48403">
    <property type="entry name" value="Ankyrin repeat"/>
    <property type="match status" value="1"/>
</dbReference>
<proteinExistence type="predicted"/>
<dbReference type="KEGG" id="pavi:110757381"/>
<feature type="transmembrane region" description="Helical" evidence="2">
    <location>
        <begin position="1057"/>
        <end position="1077"/>
    </location>
</feature>
<dbReference type="GO" id="GO:0003824">
    <property type="term" value="F:catalytic activity"/>
    <property type="evidence" value="ECO:0007669"/>
    <property type="project" value="InterPro"/>
</dbReference>
<gene>
    <name evidence="6" type="primary">LOC110757381</name>
</gene>
<dbReference type="Pfam" id="PF13962">
    <property type="entry name" value="PGG"/>
    <property type="match status" value="1"/>
</dbReference>
<feature type="region of interest" description="Disordered" evidence="1">
    <location>
        <begin position="692"/>
        <end position="786"/>
    </location>
</feature>
<dbReference type="InterPro" id="IPR036691">
    <property type="entry name" value="Endo/exonu/phosph_ase_sf"/>
</dbReference>
<dbReference type="GeneID" id="110757381"/>
<organism evidence="5 6">
    <name type="scientific">Prunus avium</name>
    <name type="common">Cherry</name>
    <name type="synonym">Cerasus avium</name>
    <dbReference type="NCBI Taxonomy" id="42229"/>
    <lineage>
        <taxon>Eukaryota</taxon>
        <taxon>Viridiplantae</taxon>
        <taxon>Streptophyta</taxon>
        <taxon>Embryophyta</taxon>
        <taxon>Tracheophyta</taxon>
        <taxon>Spermatophyta</taxon>
        <taxon>Magnoliopsida</taxon>
        <taxon>eudicotyledons</taxon>
        <taxon>Gunneridae</taxon>
        <taxon>Pentapetalae</taxon>
        <taxon>rosids</taxon>
        <taxon>fabids</taxon>
        <taxon>Rosales</taxon>
        <taxon>Rosaceae</taxon>
        <taxon>Amygdaloideae</taxon>
        <taxon>Amygdaleae</taxon>
        <taxon>Prunus</taxon>
    </lineage>
</organism>
<feature type="transmembrane region" description="Helical" evidence="2">
    <location>
        <begin position="941"/>
        <end position="959"/>
    </location>
</feature>
<evidence type="ECO:0000256" key="2">
    <source>
        <dbReference type="SAM" id="Phobius"/>
    </source>
</evidence>
<dbReference type="InterPro" id="IPR005135">
    <property type="entry name" value="Endo/exonuclease/phosphatase"/>
</dbReference>
<feature type="transmembrane region" description="Helical" evidence="2">
    <location>
        <begin position="979"/>
        <end position="1000"/>
    </location>
</feature>
<reference evidence="6" key="1">
    <citation type="submission" date="2025-08" db="UniProtKB">
        <authorList>
            <consortium name="RefSeq"/>
        </authorList>
    </citation>
    <scope>IDENTIFICATION</scope>
</reference>
<dbReference type="InterPro" id="IPR026961">
    <property type="entry name" value="PGG_dom"/>
</dbReference>
<name>A0A6P5SKA2_PRUAV</name>
<dbReference type="InterPro" id="IPR036770">
    <property type="entry name" value="Ankyrin_rpt-contain_sf"/>
</dbReference>
<feature type="domain" description="PGG" evidence="4">
    <location>
        <begin position="932"/>
        <end position="1044"/>
    </location>
</feature>
<dbReference type="Pfam" id="PF03372">
    <property type="entry name" value="Exo_endo_phos"/>
    <property type="match status" value="1"/>
</dbReference>
<feature type="compositionally biased region" description="Basic and acidic residues" evidence="1">
    <location>
        <begin position="587"/>
        <end position="598"/>
    </location>
</feature>
<dbReference type="Gene3D" id="1.25.40.20">
    <property type="entry name" value="Ankyrin repeat-containing domain"/>
    <property type="match status" value="1"/>
</dbReference>
<dbReference type="SUPFAM" id="SSF56219">
    <property type="entry name" value="DNase I-like"/>
    <property type="match status" value="1"/>
</dbReference>
<feature type="transmembrane region" description="Helical" evidence="2">
    <location>
        <begin position="637"/>
        <end position="660"/>
    </location>
</feature>
<feature type="compositionally biased region" description="Polar residues" evidence="1">
    <location>
        <begin position="565"/>
        <end position="585"/>
    </location>
</feature>
<keyword evidence="2" id="KW-1133">Transmembrane helix</keyword>
<dbReference type="PANTHER" id="PTHR24177:SF470">
    <property type="entry name" value="ANKYRIN REPEAT PROTEIN"/>
    <property type="match status" value="1"/>
</dbReference>
<feature type="transmembrane region" description="Helical" evidence="2">
    <location>
        <begin position="1020"/>
        <end position="1045"/>
    </location>
</feature>
<dbReference type="Proteomes" id="UP000515124">
    <property type="component" value="Unplaced"/>
</dbReference>
<feature type="domain" description="Endonuclease/exonuclease/phosphatase" evidence="3">
    <location>
        <begin position="6"/>
        <end position="175"/>
    </location>
</feature>
<evidence type="ECO:0000313" key="6">
    <source>
        <dbReference type="RefSeq" id="XP_021814667.1"/>
    </source>
</evidence>
<dbReference type="RefSeq" id="XP_021814667.1">
    <property type="nucleotide sequence ID" value="XM_021958975.1"/>
</dbReference>
<dbReference type="PANTHER" id="PTHR24177">
    <property type="entry name" value="CASKIN"/>
    <property type="match status" value="1"/>
</dbReference>
<dbReference type="GO" id="GO:0016020">
    <property type="term" value="C:membrane"/>
    <property type="evidence" value="ECO:0007669"/>
    <property type="project" value="TreeGrafter"/>
</dbReference>
<keyword evidence="2" id="KW-0472">Membrane</keyword>
<feature type="compositionally biased region" description="Basic and acidic residues" evidence="1">
    <location>
        <begin position="768"/>
        <end position="786"/>
    </location>
</feature>
<dbReference type="Gene3D" id="3.60.10.10">
    <property type="entry name" value="Endonuclease/exonuclease/phosphatase"/>
    <property type="match status" value="1"/>
</dbReference>
<evidence type="ECO:0000259" key="3">
    <source>
        <dbReference type="Pfam" id="PF03372"/>
    </source>
</evidence>
<feature type="compositionally biased region" description="Polar residues" evidence="1">
    <location>
        <begin position="738"/>
        <end position="757"/>
    </location>
</feature>
<protein>
    <submittedName>
        <fullName evidence="6">Uncharacterized protein LOC110757381</fullName>
    </submittedName>
</protein>
<dbReference type="AlphaFoldDB" id="A0A6P5SKA2"/>
<accession>A0A6P5SKA2</accession>